<keyword evidence="2" id="KW-0548">Nucleotidyltransferase</keyword>
<protein>
    <recommendedName>
        <fullName evidence="3">Cytidyltransferase-like domain-containing protein</fullName>
    </recommendedName>
</protein>
<evidence type="ECO:0000259" key="3">
    <source>
        <dbReference type="Pfam" id="PF01467"/>
    </source>
</evidence>
<dbReference type="NCBIfam" id="TIGR00125">
    <property type="entry name" value="cyt_tran_rel"/>
    <property type="match status" value="1"/>
</dbReference>
<dbReference type="GO" id="GO:0016779">
    <property type="term" value="F:nucleotidyltransferase activity"/>
    <property type="evidence" value="ECO:0007669"/>
    <property type="project" value="UniProtKB-KW"/>
</dbReference>
<reference evidence="4 5" key="1">
    <citation type="submission" date="2017-09" db="EMBL/GenBank/DDBJ databases">
        <title>Depth-based differentiation of microbial function through sediment-hosted aquifers and enrichment of novel symbionts in the deep terrestrial subsurface.</title>
        <authorList>
            <person name="Probst A.J."/>
            <person name="Ladd B."/>
            <person name="Jarett J.K."/>
            <person name="Geller-Mcgrath D.E."/>
            <person name="Sieber C.M."/>
            <person name="Emerson J.B."/>
            <person name="Anantharaman K."/>
            <person name="Thomas B.C."/>
            <person name="Malmstrom R."/>
            <person name="Stieglmeier M."/>
            <person name="Klingl A."/>
            <person name="Woyke T."/>
            <person name="Ryan C.M."/>
            <person name="Banfield J.F."/>
        </authorList>
    </citation>
    <scope>NUCLEOTIDE SEQUENCE [LARGE SCALE GENOMIC DNA]</scope>
    <source>
        <strain evidence="4">CG15_BIG_FIL_POST_REV_8_21_14_020_45_12</strain>
    </source>
</reference>
<keyword evidence="1" id="KW-0808">Transferase</keyword>
<dbReference type="Proteomes" id="UP000230292">
    <property type="component" value="Unassembled WGS sequence"/>
</dbReference>
<dbReference type="AlphaFoldDB" id="A0A2M7H327"/>
<dbReference type="SUPFAM" id="SSF52374">
    <property type="entry name" value="Nucleotidylyl transferase"/>
    <property type="match status" value="1"/>
</dbReference>
<evidence type="ECO:0000256" key="2">
    <source>
        <dbReference type="ARBA" id="ARBA00022695"/>
    </source>
</evidence>
<dbReference type="PANTHER" id="PTHR43793:SF1">
    <property type="entry name" value="FAD SYNTHASE"/>
    <property type="match status" value="1"/>
</dbReference>
<gene>
    <name evidence="4" type="ORF">COW24_04260</name>
</gene>
<dbReference type="Pfam" id="PF01467">
    <property type="entry name" value="CTP_transf_like"/>
    <property type="match status" value="1"/>
</dbReference>
<dbReference type="InterPro" id="IPR050385">
    <property type="entry name" value="Archaeal_FAD_synthase"/>
</dbReference>
<evidence type="ECO:0000313" key="5">
    <source>
        <dbReference type="Proteomes" id="UP000230292"/>
    </source>
</evidence>
<dbReference type="PANTHER" id="PTHR43793">
    <property type="entry name" value="FAD SYNTHASE"/>
    <property type="match status" value="1"/>
</dbReference>
<sequence>MSKNYSTVLAFGTYDLLHPGHEFFLKAASSYGDRLVVIIARDENVEKIKGRQPRQLEEERRVVIAALPYVAEARLGYKEWGKHLEVLADIKPQVVCLGYDQRATIPDGPWQIVRIDSFQPDRYKSSIIRSQQAGLANLEGS</sequence>
<evidence type="ECO:0000256" key="1">
    <source>
        <dbReference type="ARBA" id="ARBA00022679"/>
    </source>
</evidence>
<organism evidence="4 5">
    <name type="scientific">Candidatus Kerfeldbacteria bacterium CG15_BIG_FIL_POST_REV_8_21_14_020_45_12</name>
    <dbReference type="NCBI Taxonomy" id="2014247"/>
    <lineage>
        <taxon>Bacteria</taxon>
        <taxon>Candidatus Kerfeldiibacteriota</taxon>
    </lineage>
</organism>
<dbReference type="InterPro" id="IPR014729">
    <property type="entry name" value="Rossmann-like_a/b/a_fold"/>
</dbReference>
<dbReference type="InterPro" id="IPR004821">
    <property type="entry name" value="Cyt_trans-like"/>
</dbReference>
<dbReference type="EMBL" id="PFGC01000044">
    <property type="protein sequence ID" value="PIW36640.1"/>
    <property type="molecule type" value="Genomic_DNA"/>
</dbReference>
<accession>A0A2M7H327</accession>
<name>A0A2M7H327_9BACT</name>
<dbReference type="Gene3D" id="3.40.50.620">
    <property type="entry name" value="HUPs"/>
    <property type="match status" value="1"/>
</dbReference>
<evidence type="ECO:0000313" key="4">
    <source>
        <dbReference type="EMBL" id="PIW36640.1"/>
    </source>
</evidence>
<comment type="caution">
    <text evidence="4">The sequence shown here is derived from an EMBL/GenBank/DDBJ whole genome shotgun (WGS) entry which is preliminary data.</text>
</comment>
<proteinExistence type="predicted"/>
<feature type="domain" description="Cytidyltransferase-like" evidence="3">
    <location>
        <begin position="9"/>
        <end position="111"/>
    </location>
</feature>